<dbReference type="KEGG" id="bhc:JFL75_20730"/>
<dbReference type="GO" id="GO:0005524">
    <property type="term" value="F:ATP binding"/>
    <property type="evidence" value="ECO:0007669"/>
    <property type="project" value="UniProtKB-KW"/>
</dbReference>
<dbReference type="EMBL" id="CP067089">
    <property type="protein sequence ID" value="QQO09322.1"/>
    <property type="molecule type" value="Genomic_DNA"/>
</dbReference>
<sequence>MKPFHPVDRDITLYFDDVSFSYGAVAVLRHAGFHIHQGEFVALVGPNGSGKTTILKLILGLEEPQAGRIELLGASPRSSRNRIGYVPQQAGYDQAFPISVREVVKMGRLRPLSRKFTAEDSRAVDEALAQVEITDLAARPYTALSGGQRRRVLVARALAASPNFLLLDEPTANMDEESEERLFKTLGRLKGSTTILIVTHDTAFVSSLTDRVLCLGSRENPGNPYGVVQHKTHPESLGAEADSPGNYRINHNSSIPGNSCYEEEGGK</sequence>
<dbReference type="AlphaFoldDB" id="A0A7T7XN58"/>
<organism evidence="7 8">
    <name type="scientific">Breznakiella homolactica</name>
    <dbReference type="NCBI Taxonomy" id="2798577"/>
    <lineage>
        <taxon>Bacteria</taxon>
        <taxon>Pseudomonadati</taxon>
        <taxon>Spirochaetota</taxon>
        <taxon>Spirochaetia</taxon>
        <taxon>Spirochaetales</taxon>
        <taxon>Breznakiellaceae</taxon>
        <taxon>Breznakiella</taxon>
    </lineage>
</organism>
<dbReference type="InterPro" id="IPR017871">
    <property type="entry name" value="ABC_transporter-like_CS"/>
</dbReference>
<dbReference type="PANTHER" id="PTHR42734:SF17">
    <property type="entry name" value="METAL TRANSPORT SYSTEM ATP-BINDING PROTEIN TM_0124-RELATED"/>
    <property type="match status" value="1"/>
</dbReference>
<name>A0A7T7XN58_9SPIR</name>
<feature type="region of interest" description="Disordered" evidence="5">
    <location>
        <begin position="233"/>
        <end position="267"/>
    </location>
</feature>
<dbReference type="InterPro" id="IPR027417">
    <property type="entry name" value="P-loop_NTPase"/>
</dbReference>
<dbReference type="PROSITE" id="PS50893">
    <property type="entry name" value="ABC_TRANSPORTER_2"/>
    <property type="match status" value="1"/>
</dbReference>
<comment type="similarity">
    <text evidence="1">Belongs to the ABC transporter superfamily.</text>
</comment>
<keyword evidence="2" id="KW-0813">Transport</keyword>
<dbReference type="Gene3D" id="3.40.50.300">
    <property type="entry name" value="P-loop containing nucleotide triphosphate hydrolases"/>
    <property type="match status" value="1"/>
</dbReference>
<keyword evidence="3" id="KW-0547">Nucleotide-binding</keyword>
<proteinExistence type="inferred from homology"/>
<reference evidence="7" key="1">
    <citation type="submission" date="2021-01" db="EMBL/GenBank/DDBJ databases">
        <title>Description of Breznakiella homolactica.</title>
        <authorList>
            <person name="Song Y."/>
            <person name="Brune A."/>
        </authorList>
    </citation>
    <scope>NUCLEOTIDE SEQUENCE</scope>
    <source>
        <strain evidence="7">RmG30</strain>
    </source>
</reference>
<dbReference type="PANTHER" id="PTHR42734">
    <property type="entry name" value="METAL TRANSPORT SYSTEM ATP-BINDING PROTEIN TM_0124-RELATED"/>
    <property type="match status" value="1"/>
</dbReference>
<keyword evidence="4 7" id="KW-0067">ATP-binding</keyword>
<evidence type="ECO:0000313" key="8">
    <source>
        <dbReference type="Proteomes" id="UP000595917"/>
    </source>
</evidence>
<dbReference type="Pfam" id="PF00005">
    <property type="entry name" value="ABC_tran"/>
    <property type="match status" value="1"/>
</dbReference>
<protein>
    <submittedName>
        <fullName evidence="7">ABC transporter ATP-binding protein</fullName>
    </submittedName>
</protein>
<feature type="domain" description="ABC transporter" evidence="6">
    <location>
        <begin position="13"/>
        <end position="240"/>
    </location>
</feature>
<dbReference type="SUPFAM" id="SSF52540">
    <property type="entry name" value="P-loop containing nucleoside triphosphate hydrolases"/>
    <property type="match status" value="1"/>
</dbReference>
<accession>A0A7T7XN58</accession>
<dbReference type="Proteomes" id="UP000595917">
    <property type="component" value="Chromosome"/>
</dbReference>
<keyword evidence="8" id="KW-1185">Reference proteome</keyword>
<dbReference type="CDD" id="cd03235">
    <property type="entry name" value="ABC_Metallic_Cations"/>
    <property type="match status" value="1"/>
</dbReference>
<evidence type="ECO:0000256" key="1">
    <source>
        <dbReference type="ARBA" id="ARBA00005417"/>
    </source>
</evidence>
<gene>
    <name evidence="7" type="ORF">JFL75_20730</name>
</gene>
<evidence type="ECO:0000256" key="4">
    <source>
        <dbReference type="ARBA" id="ARBA00022840"/>
    </source>
</evidence>
<dbReference type="InterPro" id="IPR003439">
    <property type="entry name" value="ABC_transporter-like_ATP-bd"/>
</dbReference>
<dbReference type="PROSITE" id="PS00211">
    <property type="entry name" value="ABC_TRANSPORTER_1"/>
    <property type="match status" value="1"/>
</dbReference>
<evidence type="ECO:0000256" key="3">
    <source>
        <dbReference type="ARBA" id="ARBA00022741"/>
    </source>
</evidence>
<evidence type="ECO:0000256" key="2">
    <source>
        <dbReference type="ARBA" id="ARBA00022448"/>
    </source>
</evidence>
<dbReference type="RefSeq" id="WP_215626628.1">
    <property type="nucleotide sequence ID" value="NZ_CP067089.2"/>
</dbReference>
<dbReference type="InterPro" id="IPR003593">
    <property type="entry name" value="AAA+_ATPase"/>
</dbReference>
<evidence type="ECO:0000256" key="5">
    <source>
        <dbReference type="SAM" id="MobiDB-lite"/>
    </source>
</evidence>
<dbReference type="InterPro" id="IPR050153">
    <property type="entry name" value="Metal_Ion_Import_ABC"/>
</dbReference>
<evidence type="ECO:0000259" key="6">
    <source>
        <dbReference type="PROSITE" id="PS50893"/>
    </source>
</evidence>
<dbReference type="GO" id="GO:0016887">
    <property type="term" value="F:ATP hydrolysis activity"/>
    <property type="evidence" value="ECO:0007669"/>
    <property type="project" value="InterPro"/>
</dbReference>
<evidence type="ECO:0000313" key="7">
    <source>
        <dbReference type="EMBL" id="QQO09322.1"/>
    </source>
</evidence>
<dbReference type="SMART" id="SM00382">
    <property type="entry name" value="AAA"/>
    <property type="match status" value="1"/>
</dbReference>